<evidence type="ECO:0000313" key="2">
    <source>
        <dbReference type="Proteomes" id="UP000094385"/>
    </source>
</evidence>
<organism evidence="1 2">
    <name type="scientific">Lipomyces starkeyi NRRL Y-11557</name>
    <dbReference type="NCBI Taxonomy" id="675824"/>
    <lineage>
        <taxon>Eukaryota</taxon>
        <taxon>Fungi</taxon>
        <taxon>Dikarya</taxon>
        <taxon>Ascomycota</taxon>
        <taxon>Saccharomycotina</taxon>
        <taxon>Lipomycetes</taxon>
        <taxon>Lipomycetales</taxon>
        <taxon>Lipomycetaceae</taxon>
        <taxon>Lipomyces</taxon>
    </lineage>
</organism>
<sequence length="76" mass="8583">MTFFAACFNRPGDRDFCLIRRPRPEALARTSPDLFFSVLGCVCTGLFMETDVMPICRLYSRISSLINKLGSGLNWS</sequence>
<dbReference type="Proteomes" id="UP000094385">
    <property type="component" value="Unassembled WGS sequence"/>
</dbReference>
<keyword evidence="2" id="KW-1185">Reference proteome</keyword>
<gene>
    <name evidence="1" type="ORF">LIPSTDRAFT_216212</name>
</gene>
<dbReference type="EMBL" id="KV454290">
    <property type="protein sequence ID" value="ODQ75779.1"/>
    <property type="molecule type" value="Genomic_DNA"/>
</dbReference>
<protein>
    <submittedName>
        <fullName evidence="1">Uncharacterized protein</fullName>
    </submittedName>
</protein>
<accession>A0A1E3QDK0</accession>
<reference evidence="1 2" key="1">
    <citation type="journal article" date="2016" name="Proc. Natl. Acad. Sci. U.S.A.">
        <title>Comparative genomics of biotechnologically important yeasts.</title>
        <authorList>
            <person name="Riley R."/>
            <person name="Haridas S."/>
            <person name="Wolfe K.H."/>
            <person name="Lopes M.R."/>
            <person name="Hittinger C.T."/>
            <person name="Goeker M."/>
            <person name="Salamov A.A."/>
            <person name="Wisecaver J.H."/>
            <person name="Long T.M."/>
            <person name="Calvey C.H."/>
            <person name="Aerts A.L."/>
            <person name="Barry K.W."/>
            <person name="Choi C."/>
            <person name="Clum A."/>
            <person name="Coughlan A.Y."/>
            <person name="Deshpande S."/>
            <person name="Douglass A.P."/>
            <person name="Hanson S.J."/>
            <person name="Klenk H.-P."/>
            <person name="LaButti K.M."/>
            <person name="Lapidus A."/>
            <person name="Lindquist E.A."/>
            <person name="Lipzen A.M."/>
            <person name="Meier-Kolthoff J.P."/>
            <person name="Ohm R.A."/>
            <person name="Otillar R.P."/>
            <person name="Pangilinan J.L."/>
            <person name="Peng Y."/>
            <person name="Rokas A."/>
            <person name="Rosa C.A."/>
            <person name="Scheuner C."/>
            <person name="Sibirny A.A."/>
            <person name="Slot J.C."/>
            <person name="Stielow J.B."/>
            <person name="Sun H."/>
            <person name="Kurtzman C.P."/>
            <person name="Blackwell M."/>
            <person name="Grigoriev I.V."/>
            <person name="Jeffries T.W."/>
        </authorList>
    </citation>
    <scope>NUCLEOTIDE SEQUENCE [LARGE SCALE GENOMIC DNA]</scope>
    <source>
        <strain evidence="1 2">NRRL Y-11557</strain>
    </source>
</reference>
<name>A0A1E3QDK0_LIPST</name>
<proteinExistence type="predicted"/>
<dbReference type="AlphaFoldDB" id="A0A1E3QDK0"/>
<evidence type="ECO:0000313" key="1">
    <source>
        <dbReference type="EMBL" id="ODQ75779.1"/>
    </source>
</evidence>